<dbReference type="NCBIfam" id="TIGR01451">
    <property type="entry name" value="B_ant_repeat"/>
    <property type="match status" value="1"/>
</dbReference>
<dbReference type="EMBL" id="JPRM01000003">
    <property type="protein sequence ID" value="KFF19504.1"/>
    <property type="molecule type" value="Genomic_DNA"/>
</dbReference>
<proteinExistence type="predicted"/>
<comment type="caution">
    <text evidence="1">The sequence shown here is derived from an EMBL/GenBank/DDBJ whole genome shotgun (WGS) entry which is preliminary data.</text>
</comment>
<reference evidence="2 4" key="2">
    <citation type="submission" date="2016-11" db="EMBL/GenBank/DDBJ databases">
        <title>Whole genomes of Flavobacteriaceae.</title>
        <authorList>
            <person name="Stine C."/>
            <person name="Li C."/>
            <person name="Tadesse D."/>
        </authorList>
    </citation>
    <scope>NUCLEOTIDE SEQUENCE [LARGE SCALE GENOMIC DNA]</scope>
    <source>
        <strain evidence="2 4">ATCC 29551</strain>
    </source>
</reference>
<dbReference type="Pfam" id="PF13573">
    <property type="entry name" value="SprB"/>
    <property type="match status" value="7"/>
</dbReference>
<evidence type="ECO:0000313" key="3">
    <source>
        <dbReference type="Proteomes" id="UP000028712"/>
    </source>
</evidence>
<keyword evidence="4" id="KW-1185">Reference proteome</keyword>
<dbReference type="Pfam" id="PF13585">
    <property type="entry name" value="CHU_C"/>
    <property type="match status" value="1"/>
</dbReference>
<dbReference type="InterPro" id="IPR013783">
    <property type="entry name" value="Ig-like_fold"/>
</dbReference>
<evidence type="ECO:0000313" key="2">
    <source>
        <dbReference type="EMBL" id="OXA96363.1"/>
    </source>
</evidence>
<organism evidence="1 3">
    <name type="scientific">Flavobacterium hydatis</name>
    <name type="common">Cytophaga aquatilis</name>
    <dbReference type="NCBI Taxonomy" id="991"/>
    <lineage>
        <taxon>Bacteria</taxon>
        <taxon>Pseudomonadati</taxon>
        <taxon>Bacteroidota</taxon>
        <taxon>Flavobacteriia</taxon>
        <taxon>Flavobacteriales</taxon>
        <taxon>Flavobacteriaceae</taxon>
        <taxon>Flavobacterium</taxon>
    </lineage>
</organism>
<dbReference type="RefSeq" id="WP_035618614.1">
    <property type="nucleotide sequence ID" value="NZ_JBEWQG010000044.1"/>
</dbReference>
<dbReference type="EMBL" id="MUGY01000004">
    <property type="protein sequence ID" value="OXA96363.1"/>
    <property type="molecule type" value="Genomic_DNA"/>
</dbReference>
<dbReference type="eggNOG" id="COG2911">
    <property type="taxonomic scope" value="Bacteria"/>
</dbReference>
<dbReference type="Proteomes" id="UP000028712">
    <property type="component" value="Unassembled WGS sequence"/>
</dbReference>
<reference evidence="1 3" key="1">
    <citation type="submission" date="2014-07" db="EMBL/GenBank/DDBJ databases">
        <title>Genome of Flavobacterium hydatis DSM 2063.</title>
        <authorList>
            <person name="Pipes S.E."/>
            <person name="Stropko S.J."/>
            <person name="Newman J.D."/>
        </authorList>
    </citation>
    <scope>NUCLEOTIDE SEQUENCE [LARGE SCALE GENOMIC DNA]</scope>
    <source>
        <strain evidence="1 3">DSM 2063</strain>
    </source>
</reference>
<accession>A0A086AS40</accession>
<gene>
    <name evidence="2" type="ORF">B0A62_03600</name>
    <name evidence="1" type="ORF">IW20_03225</name>
</gene>
<name>A0A086AS40_FLAHY</name>
<dbReference type="InterPro" id="IPR026341">
    <property type="entry name" value="T9SS_type_B"/>
</dbReference>
<dbReference type="Proteomes" id="UP000198424">
    <property type="component" value="Unassembled WGS sequence"/>
</dbReference>
<dbReference type="Gene3D" id="2.60.40.10">
    <property type="entry name" value="Immunoglobulins"/>
    <property type="match status" value="1"/>
</dbReference>
<sequence length="4859" mass="517744">MKKPTIVKITLFALIFLQSIISYSQNYKSFDIRYNNKNLRGDILLIGNSVLNRDSRSWWGGDGPNVPFNDRDQNSSFDMKYVNVDGGTGIFNSSKAKLTLPDAACSKIVYVGLYWSAVTRGTEAIDKVKFKMPGGSYIDIDGTVIYDANGTKIGTSLPYACYANVTDYFTKTPRPNPQGYYSVANISTAQGTNRPAGATGGGTGLSAGWSLFFVYENATLPEKAITSFDGFSAIDDKNNLDIKISGFTTIPEGQVKAKFAFSAMEGDLDIGGDYLSINGVKSTPQERPQESFYNGKKWVTKDNFFNSSVTSMGTILKDRDLNSSNTLGFDAGVFEVKNDPTTQYPGGSVIKNGDTSAIISLGSDQDLYFYYFNAFAVEIIAPRIVLLKKVFTKDDKGKYYDAAGKDISIDTELKYEISFQNKGNDDAVNFTITDVLPNNIIFDEKTDFIDLPTGVTVGSYNAATRTIVFNVDPVLVIKKSGITTLTFRVKTVKDCDALTDACSNLIKNTAISKYNGVINKNTFGEGSLDSEEGCNVGTPTATNFLIGLDKCTFEQTLYLCGTVKLKAGGGYTTYVWKDPNGVIFGGNNQEVTVTKPGKYTVVTTAGAPCKGITQTFIVKEYNVNINDNPINTYADNIDPKSTATPKLPYACVNDGKPFPKIFLCGKTATKFIDTKIEGASSIVWQETKDPRPGTLDDSCPDVTAKNWTEIATGPTYTVNRAGTFRLVVTYNNTCENIYYFDVTQSVLEATAIKQDIVCDTKGSITVTNPKPNDGFGYQYSLDGVKPYQDSNVFDDVPAGRYLVHIKTKAVDNTFEKCEYTVDVTIIEKTFKTKIDTTDPSCAGKGGTIKATVTGVDGWYQFIVKEVATGDIKGDSGKIVAPKNFNLFEGIAPGVYDVVITTKDGCTKTERVTINDNKLDAKASITTPLTCNDGVITVVATGGTPVAGFPDFYYYYVNGSKIALTDPAIPITKAGTYDIVVIDAAGCSVTIPTITVPDLIRPTVKIDQKNINCYGSKDGEISFTLTPATSDYTVSYSINGLAGPFSTISPIKNLAAGDYDVVVKYTYDKVDCFDESVKITITAPATKVTATAGVAELSGCGLAGFEKQGKVRITNAQGGIPPYKYSFDGGVNWQDSNEAYINPSTTPYTFYIKDSSPAPGCPYAMEGIILDEKPADPTIEVSTPTFNCDGNASTTVTVTNSGGANYEYEYLLNGKVNTNTPSNVFVNVPPSVPGTPHIISVRYKLVSVPTYSHLLKEDFGTGPSTTSPGINTTYYCFERQLEGQPATYCNGAFNINDGDYAVTSALHPNHLGWSWVLPKDHTSNGTVSDGRFLVVNIGDKIPVTTILYEKQINDIIPNQPINFEFFAMNLMKFGAGKADPDLRIALIDASGKEISWFATGKIPRTSPDNLWEQYPKTPMTLDPGDNKSLRFIIRSNVRDTNGNDVVIDDISVYQLPKSCLSTKEFKVIVDPNKKFTADVKDVIDTKCKGNKDGSLTIVASNFDTTNGFEYLIDGVLPWRVSKQEETIVSGLGEGPHVVKVRYDATSVGCDFTLNPTIGSPDKFEVDAKATVAKCSVGATVTASGKGGTKDYTFTLTDSATPPNVVTFPSNGILTDVKPGTYIVSGKDKNGCLDDKDTPLVIDEPVAPKAEIADNTGLCFDGKVATITVNITGGVAPYFYQVKYNTGALEAKVPVPAPATSFTYEAKATGDYTFVITDSYGCEATVISQKINALLTADANTTSSLTCIDPKEAKIEVTIKGGTTPFSYIVKDNLGNPVYASVGTIAGPKFTYTTTVAGKYTFEITDKNKCKTTVEGNIASITNPTVTAVPTNISCNGLSDGSVVLTGHDGTGDYEFSDKPTTGFTSSPNFSGLTLGKHKFYVKDTNGCTGEVEVDITQPDVITPTVTISTPYTCETKAIITASATGGNGTTYTYVLKITKGGVTTVVATNTTGIFKDLTTGGTYSVTITDSKGCTITKDAGTILDLVPITAMVIKNTDLKCPSNLVDVTITSVTGGKGPYEYSITVPTGFRAWQPEDTFKDLAPGTYTFTVRDANKCTFSFPHTIKKLIPIVIDEEVVNNISCLGSTDGSAKFTIKDLGNNVRYSYDIDGGTAVTGTTPTTGSTTIIVNVPNLAAGDHTLTLTDLETNCQVSKTVKILAPAEKLEITKLTVTPMTCDVTGKVVVDTKGGWGTNKYTLTQPDGTKVGPQALNTFENLTQVGEYTVTVKDLNGCTVSDKFTLADKVKPKATIDVTSDLCYDKTDKATIIVTPDVVPSPTYEYKLNTGAYQPSGTFSNLEPGDYIVTVRDKATGCTLVLTSQHIAKQLTATVKVDKDIDCTTNPDVIIKGEVFEGTALYTYTVTVNGVADPIVKSISGNKFSYTDATATTATTDTKYVFVIKDNIGCEVTSTVTVKPKTDPKFTAVTTGSVILCNGDATGSIKVTIDTAFGVGPYVIDVKNTTTNTSYGTQTTGLPAGFYTVKVTDAKSCSTTELNVEIKQPDPISVVYDVQPITCNASNGESLGSITITSVSGGTKNYTYNVKGLNVTYDQTFTNQTGTLQVFKVVDFGYYEITITDANNCSKIIKNILVASPPKDLDITVTPPVADCSAGGTAIVAVGKAADGSTITGNGPFYFAIYDGTTPNFPVPMGPVGWLAEDALPVGSKQATFYNLTPGVKYTFIVYDSNAAHGGTGTGCYYYETSEFAIPTNSKLEIENLQANNITCLGADNGNVSFKVYSQYTVPTDVEYQIFNELTQAPIGPVQSGVVPAGNTIPRASLDINNFGVLPFGNYYVLVTEIDKSVTPNKKGCSVTTSPFNITGSTTVLTLDAKSTNNANCNPLKGVINAFPQGGTTIPAVVAVPATPTTPAIPASAAVPYLYQYVVDNLPLGEGPEDTRPTAASFVIPTHTSSTFNVEAGNYLVYVRDAYGCIASKAVTVVKDPEPVIAAVIDPAFCSALEGSFAINVNITTLGVGPYTYTLNGGNAVAITTVPAFTISDLASGVYKIKIKDLNGCTSNEVELEIFKPLDLKAKFTLDPVCDIANGTITAEVSGGDTTVATGNKFEFTLKNKTVIPTPVDVVQLNNGVFLNQAAGSYTIIVKDLSTNCTKSVDVDIPLATKVVLAIGDIVVTLPNCMTPAGQPAQGNVSNGTIKVNLPAVNNNPEYTYTLTSLDPITGLPVGTPVIQKSNGYFTGLASGDYNVTVKSERGCEETVKVTIGIPVEVVASATPDPFECSTGNTPKKVKVTVTGAGGTGKFTYSKDNITYGNDNVFYVDADKAPQNVTYYVKDENDCIDNVTILIAPFPSLISADVTFGADMDCENKKQVMNVVITGGTNTPKQFTYQVYQDGALIPGSLTTVTGNIFTYDAQTAGSYYEFEIFDNNTGCSIKSVVQPVPLFNNLKVTAFASTQVGCKTDSTGKITIDVTGYTGAYTYEVFDGATSVLTGNGDTTLGSTVTTGLPAGNNYTVVVKETGFPKCSETSTVVIITEPALALSLGPITNVPQNCKTKGAQVTVPITSVIGGTADYKYAFVKSGDSPVGNYFDTNTATLDPAVSTKWDVWVIDKNGCEASTPVDITVDPVPSAIVATPDSQCYVAGADYTITVTANGVKPLQYGLDKDNFSTNPILSVKGPGTYDVYVKDANGCITSAIGAFTILEPLGLSAEISTYPTCNGGDGVVTLQGLGGTITPPNYQYAIGSATVPGTFSVTAVFPNLTPDVKYYFWVKDMATKCTALIDYTIPKAAVVTIVDADLTPTPVTCFDGTDGTITVALNASNNNPDYKFTLTGVDYKGNAVARPEQKEPTFSNLPAGKYTVSVMSGRNCPGSAKTEIIQPSIIVIATPVVTEFACNAGTNTPKFATIEVSASGGTQPLTKYVFIKKGATPADDRIVQSGKETKYTSSDLAGGTYIIEVYDNNNCPISTTAVIKPYVGIKDAVIKVDAKITCLTNEDISVNVTAEGVLPLPALEYSIKYPDGTIKINLIGVNTFTDLPTGEYIITVKNPDTGCSIDRIHNVDKPNTFELKATNVKSITCFNAADGSIDFTLVDSKVIPSNLPKGFTYVITSPVLGAATINGTSPNLGPLTISNLKAGSYKISATLIDSPFCTVDAEFDIKGPLTPLELDVQHSEITCAAGNKDGKIVASAKGGWPGGYEFQLELNGAPLVTWSTQSTFSNLGVGNYVVKVRDSKCEVSKPIELKIPAPIVVTANVAKAMLTCFGDNTGEITVTTTGGSGKYLYTLVATYPDGVVTKNGPQVDPLFTGLKAGSYVVTVTDSWTCSGTSVAVEIKEPTKVKGSLAIKATETCLKAPELTLTATGGTGPYKYSTDGINYSLPFNSSVTIVLPVTTADATYKYFVQDVFGCTTETVNGIKFSPVPELVFTAVTGYDIHCKGSSTGSIYATAVGGLGNYVYTLLDAAGLPIVPTPTQSKPGQFENLSQGTYIVKVDSGDCFTKALPVTIIEPTTSITAVAVPTPLKCNGSNNGAITINATGGTGKLRYAISPDFRQFFELNVFDNLKAGFYDVLVQDENGCEFPIKGIEIKEPGILSPSLVPNSIMPELCFGEKNGSFSIDIVGGTAPYRVSLDDRKGTYAPVTGTNHPFTGLVGGKHIVYVIDANECTAELEIPMPEAVRLEPIAEVNTDCVNNVAANFVTITIHESANKADVDYALDGSTTYQDSNIFVNVAPGKHTVTARHSNGCEQTTLPFTIDAVQPLTLTLADGGLNEIVATATGGGGEYQYTLDGESYGTVNKFIIYKSGTYTVTVTDKNGCTATATRYFPYVDVCIPNHFTPNGDGINDTWAPGCTVNYKDLTFDIFDRYGRIICKYRLGQKWDGKYNGAELPSGDYWYVLKLNDKKDDREFVGHFTLYR</sequence>
<evidence type="ECO:0000313" key="4">
    <source>
        <dbReference type="Proteomes" id="UP000198424"/>
    </source>
</evidence>
<evidence type="ECO:0000313" key="1">
    <source>
        <dbReference type="EMBL" id="KFF19504.1"/>
    </source>
</evidence>
<dbReference type="InterPro" id="IPR025667">
    <property type="entry name" value="SprB_repeat"/>
</dbReference>
<dbReference type="OrthoDB" id="607469at2"/>
<dbReference type="NCBIfam" id="TIGR04131">
    <property type="entry name" value="Bac_Flav_CTERM"/>
    <property type="match status" value="1"/>
</dbReference>
<dbReference type="InterPro" id="IPR047589">
    <property type="entry name" value="DUF11_rpt"/>
</dbReference>
<protein>
    <submittedName>
        <fullName evidence="2">T9SS C-terminal target domain-containing protein</fullName>
    </submittedName>
</protein>
<dbReference type="STRING" id="991.IW20_03225"/>